<dbReference type="Proteomes" id="UP000641514">
    <property type="component" value="Unassembled WGS sequence"/>
</dbReference>
<reference evidence="1" key="2">
    <citation type="submission" date="2020-09" db="EMBL/GenBank/DDBJ databases">
        <authorList>
            <person name="Sun Q."/>
            <person name="Zhou Y."/>
        </authorList>
    </citation>
    <scope>NUCLEOTIDE SEQUENCE</scope>
    <source>
        <strain evidence="1">CGMCC 1.15478</strain>
    </source>
</reference>
<evidence type="ECO:0008006" key="3">
    <source>
        <dbReference type="Google" id="ProtNLM"/>
    </source>
</evidence>
<accession>A0A916U130</accession>
<proteinExistence type="predicted"/>
<gene>
    <name evidence="1" type="ORF">GCM10011410_02860</name>
</gene>
<name>A0A916U130_9ACTN</name>
<organism evidence="1 2">
    <name type="scientific">Hoyosella rhizosphaerae</name>
    <dbReference type="NCBI Taxonomy" id="1755582"/>
    <lineage>
        <taxon>Bacteria</taxon>
        <taxon>Bacillati</taxon>
        <taxon>Actinomycetota</taxon>
        <taxon>Actinomycetes</taxon>
        <taxon>Mycobacteriales</taxon>
        <taxon>Hoyosellaceae</taxon>
        <taxon>Hoyosella</taxon>
    </lineage>
</organism>
<evidence type="ECO:0000313" key="1">
    <source>
        <dbReference type="EMBL" id="GGC53925.1"/>
    </source>
</evidence>
<evidence type="ECO:0000313" key="2">
    <source>
        <dbReference type="Proteomes" id="UP000641514"/>
    </source>
</evidence>
<sequence>MLRGLFKLVFSLAVILVIVAAASEAATRYFVGKDIRDPLSESWQSSVSTSFGFTPLLPALLDDRIADLSIDSGTIGTGTLRGSTLLIDLSDVNISDRENPVAGTVEVTAQVATDTIFEAIQAQGGGGVALLPGVTVSIDGVTAHPDRDALAVEMMGGTASVDMVPRINGGDVVVDIGQAQILGLPLPSAIAQAIQGGATEPVAALPDSLRADSVRVTDYGVEVRLVGDNVPLSDLQ</sequence>
<protein>
    <recommendedName>
        <fullName evidence="3">DUF2993 domain-containing protein</fullName>
    </recommendedName>
</protein>
<dbReference type="EMBL" id="BMJH01000001">
    <property type="protein sequence ID" value="GGC53925.1"/>
    <property type="molecule type" value="Genomic_DNA"/>
</dbReference>
<dbReference type="AlphaFoldDB" id="A0A916U130"/>
<comment type="caution">
    <text evidence="1">The sequence shown here is derived from an EMBL/GenBank/DDBJ whole genome shotgun (WGS) entry which is preliminary data.</text>
</comment>
<reference evidence="1" key="1">
    <citation type="journal article" date="2014" name="Int. J. Syst. Evol. Microbiol.">
        <title>Complete genome sequence of Corynebacterium casei LMG S-19264T (=DSM 44701T), isolated from a smear-ripened cheese.</title>
        <authorList>
            <consortium name="US DOE Joint Genome Institute (JGI-PGF)"/>
            <person name="Walter F."/>
            <person name="Albersmeier A."/>
            <person name="Kalinowski J."/>
            <person name="Ruckert C."/>
        </authorList>
    </citation>
    <scope>NUCLEOTIDE SEQUENCE</scope>
    <source>
        <strain evidence="1">CGMCC 1.15478</strain>
    </source>
</reference>
<keyword evidence="2" id="KW-1185">Reference proteome</keyword>